<gene>
    <name evidence="1" type="ORF">D7Z54_27220</name>
</gene>
<protein>
    <submittedName>
        <fullName evidence="1">DUF1641 domain-containing protein</fullName>
    </submittedName>
</protein>
<dbReference type="InterPro" id="IPR012440">
    <property type="entry name" value="DUF1641"/>
</dbReference>
<organism evidence="1 2">
    <name type="scientific">Salibacterium salarium</name>
    <dbReference type="NCBI Taxonomy" id="284579"/>
    <lineage>
        <taxon>Bacteria</taxon>
        <taxon>Bacillati</taxon>
        <taxon>Bacillota</taxon>
        <taxon>Bacilli</taxon>
        <taxon>Bacillales</taxon>
        <taxon>Bacillaceae</taxon>
    </lineage>
</organism>
<dbReference type="RefSeq" id="WP_125561065.1">
    <property type="nucleotide sequence ID" value="NZ_RBVX01000041.1"/>
</dbReference>
<accession>A0A3R9P3C5</accession>
<comment type="caution">
    <text evidence="1">The sequence shown here is derived from an EMBL/GenBank/DDBJ whole genome shotgun (WGS) entry which is preliminary data.</text>
</comment>
<dbReference type="Pfam" id="PF07849">
    <property type="entry name" value="DUF1641"/>
    <property type="match status" value="1"/>
</dbReference>
<dbReference type="PANTHER" id="PTHR38433">
    <property type="match status" value="1"/>
</dbReference>
<evidence type="ECO:0000313" key="2">
    <source>
        <dbReference type="Proteomes" id="UP000275076"/>
    </source>
</evidence>
<dbReference type="AlphaFoldDB" id="A0A3R9P3C5"/>
<dbReference type="PANTHER" id="PTHR38433:SF1">
    <property type="entry name" value="DUF1641 DOMAIN-CONTAINING PROTEIN"/>
    <property type="match status" value="1"/>
</dbReference>
<sequence>MGKAIETIKKMETNEEEERSRDLREIEDTLIENKEVILQTIDILHHAHEKGLLSLLNGTLSEGDQVLHVLVEAINKPENTNTIRNMLLMMGTLGMIDFKQLEPILLKVNAGMSRVAENSETEQKTGYLDLAKSLKDPEVNRAITLILNFLKGMGQETDEEKEDREESSDQKV</sequence>
<proteinExistence type="predicted"/>
<dbReference type="OrthoDB" id="147801at2"/>
<dbReference type="EMBL" id="RBVX01000041">
    <property type="protein sequence ID" value="RSL30186.1"/>
    <property type="molecule type" value="Genomic_DNA"/>
</dbReference>
<evidence type="ECO:0000313" key="1">
    <source>
        <dbReference type="EMBL" id="RSL30186.1"/>
    </source>
</evidence>
<keyword evidence="2" id="KW-1185">Reference proteome</keyword>
<reference evidence="1 2" key="1">
    <citation type="submission" date="2018-10" db="EMBL/GenBank/DDBJ databases">
        <title>Draft genome sequence of Bacillus salarius IM0101, isolated from a hypersaline soil in Inner Mongolia, China.</title>
        <authorList>
            <person name="Yamprayoonswat W."/>
            <person name="Boonvisut S."/>
            <person name="Jumpathong W."/>
            <person name="Sittihan S."/>
            <person name="Ruangsuj P."/>
            <person name="Wanthongcharoen S."/>
            <person name="Thongpramul N."/>
            <person name="Pimmason S."/>
            <person name="Yu B."/>
            <person name="Yasawong M."/>
        </authorList>
    </citation>
    <scope>NUCLEOTIDE SEQUENCE [LARGE SCALE GENOMIC DNA]</scope>
    <source>
        <strain evidence="1 2">IM0101</strain>
    </source>
</reference>
<name>A0A3R9P3C5_9BACI</name>
<dbReference type="Proteomes" id="UP000275076">
    <property type="component" value="Unassembled WGS sequence"/>
</dbReference>